<evidence type="ECO:0000313" key="1">
    <source>
        <dbReference type="EMBL" id="QHB99314.1"/>
    </source>
</evidence>
<dbReference type="RefSeq" id="WP_159542666.1">
    <property type="nucleotide sequence ID" value="NZ_CP047156.1"/>
</dbReference>
<name>A0A7L4YJ15_9ACTN</name>
<accession>A0A7L4YJ15</accession>
<dbReference type="OrthoDB" id="3397289at2"/>
<dbReference type="KEGG" id="eke:EK0264_02760"/>
<gene>
    <name evidence="1" type="ORF">EK0264_02760</name>
</gene>
<proteinExistence type="predicted"/>
<dbReference type="InParanoid" id="A0A7L4YJ15"/>
<reference evidence="1 2" key="1">
    <citation type="journal article" date="2018" name="Int. J. Syst. Evol. Microbiol.">
        <title>Epidermidibacterium keratini gen. nov., sp. nov., a member of the family Sporichthyaceae, isolated from keratin epidermis.</title>
        <authorList>
            <person name="Lee D.G."/>
            <person name="Trujillo M.E."/>
            <person name="Kang S."/>
            <person name="Nam J.J."/>
            <person name="Kim Y.J."/>
        </authorList>
    </citation>
    <scope>NUCLEOTIDE SEQUENCE [LARGE SCALE GENOMIC DNA]</scope>
    <source>
        <strain evidence="1 2">EPI-7</strain>
    </source>
</reference>
<keyword evidence="2" id="KW-1185">Reference proteome</keyword>
<organism evidence="1 2">
    <name type="scientific">Epidermidibacterium keratini</name>
    <dbReference type="NCBI Taxonomy" id="1891644"/>
    <lineage>
        <taxon>Bacteria</taxon>
        <taxon>Bacillati</taxon>
        <taxon>Actinomycetota</taxon>
        <taxon>Actinomycetes</taxon>
        <taxon>Sporichthyales</taxon>
        <taxon>Sporichthyaceae</taxon>
        <taxon>Epidermidibacterium</taxon>
    </lineage>
</organism>
<dbReference type="AlphaFoldDB" id="A0A7L4YJ15"/>
<protein>
    <submittedName>
        <fullName evidence="1">Uncharacterized protein</fullName>
    </submittedName>
</protein>
<evidence type="ECO:0000313" key="2">
    <source>
        <dbReference type="Proteomes" id="UP000463857"/>
    </source>
</evidence>
<dbReference type="Proteomes" id="UP000463857">
    <property type="component" value="Chromosome"/>
</dbReference>
<sequence length="189" mass="20864">MGWLQNLVRGRPPLPTAAKNVIPREERVLAWAEALTGQIVVATDRALHVIGASAHRAIGWSEISKGTWDGHRLTVIETKKAEQPAAIPWPEGAEVDEIVDRAPWSLEFDEPGLVPMKLRDRVESAVVVSVYRDLPTGSVLIIGRKVPGRNGLVWQYRAEPGTDLSDLETLQALYAAVETERIKHTPTDL</sequence>
<dbReference type="EMBL" id="CP047156">
    <property type="protein sequence ID" value="QHB99314.1"/>
    <property type="molecule type" value="Genomic_DNA"/>
</dbReference>